<keyword evidence="3" id="KW-1185">Reference proteome</keyword>
<proteinExistence type="predicted"/>
<accession>A0AAW0MG95</accession>
<dbReference type="Proteomes" id="UP001460270">
    <property type="component" value="Unassembled WGS sequence"/>
</dbReference>
<evidence type="ECO:0000256" key="1">
    <source>
        <dbReference type="SAM" id="MobiDB-lite"/>
    </source>
</evidence>
<reference evidence="3" key="1">
    <citation type="submission" date="2024-04" db="EMBL/GenBank/DDBJ databases">
        <title>Salinicola lusitanus LLJ914,a marine bacterium isolated from the Okinawa Trough.</title>
        <authorList>
            <person name="Li J."/>
        </authorList>
    </citation>
    <scope>NUCLEOTIDE SEQUENCE [LARGE SCALE GENOMIC DNA]</scope>
</reference>
<sequence>MRDFNPSAGRTETLRFWGLEFSVFSLVDDLPNVAQDTLPVPLHSTADRRATDHMGSKADSKHFWTLAKSQHAPQTLLDSSEVTTRSSNTSGL</sequence>
<name>A0AAW0MG95_9GOBI</name>
<comment type="caution">
    <text evidence="2">The sequence shown here is derived from an EMBL/GenBank/DDBJ whole genome shotgun (WGS) entry which is preliminary data.</text>
</comment>
<evidence type="ECO:0000313" key="3">
    <source>
        <dbReference type="Proteomes" id="UP001460270"/>
    </source>
</evidence>
<dbReference type="AlphaFoldDB" id="A0AAW0MG95"/>
<organism evidence="2 3">
    <name type="scientific">Mugilogobius chulae</name>
    <name type="common">yellowstripe goby</name>
    <dbReference type="NCBI Taxonomy" id="88201"/>
    <lineage>
        <taxon>Eukaryota</taxon>
        <taxon>Metazoa</taxon>
        <taxon>Chordata</taxon>
        <taxon>Craniata</taxon>
        <taxon>Vertebrata</taxon>
        <taxon>Euteleostomi</taxon>
        <taxon>Actinopterygii</taxon>
        <taxon>Neopterygii</taxon>
        <taxon>Teleostei</taxon>
        <taxon>Neoteleostei</taxon>
        <taxon>Acanthomorphata</taxon>
        <taxon>Gobiaria</taxon>
        <taxon>Gobiiformes</taxon>
        <taxon>Gobioidei</taxon>
        <taxon>Gobiidae</taxon>
        <taxon>Gobionellinae</taxon>
        <taxon>Mugilogobius</taxon>
    </lineage>
</organism>
<evidence type="ECO:0000313" key="2">
    <source>
        <dbReference type="EMBL" id="KAK7878069.1"/>
    </source>
</evidence>
<feature type="region of interest" description="Disordered" evidence="1">
    <location>
        <begin position="70"/>
        <end position="92"/>
    </location>
</feature>
<protein>
    <submittedName>
        <fullName evidence="2">Uncharacterized protein</fullName>
    </submittedName>
</protein>
<gene>
    <name evidence="2" type="ORF">WMY93_031290</name>
</gene>
<dbReference type="EMBL" id="JBBPFD010000631">
    <property type="protein sequence ID" value="KAK7878069.1"/>
    <property type="molecule type" value="Genomic_DNA"/>
</dbReference>